<dbReference type="Gene3D" id="1.10.150.20">
    <property type="entry name" value="5' to 3' exonuclease, C-terminal subdomain"/>
    <property type="match status" value="1"/>
</dbReference>
<dbReference type="Pfam" id="PF00476">
    <property type="entry name" value="DNA_pol_A"/>
    <property type="match status" value="1"/>
</dbReference>
<dbReference type="PANTHER" id="PTHR10133">
    <property type="entry name" value="DNA POLYMERASE I"/>
    <property type="match status" value="1"/>
</dbReference>
<evidence type="ECO:0000256" key="3">
    <source>
        <dbReference type="ARBA" id="ARBA00020311"/>
    </source>
</evidence>
<reference evidence="10 11" key="1">
    <citation type="journal article" date="2016" name="Nat. Commun.">
        <title>Thousands of microbial genomes shed light on interconnected biogeochemical processes in an aquifer system.</title>
        <authorList>
            <person name="Anantharaman K."/>
            <person name="Brown C.T."/>
            <person name="Hug L.A."/>
            <person name="Sharon I."/>
            <person name="Castelle C.J."/>
            <person name="Probst A.J."/>
            <person name="Thomas B.C."/>
            <person name="Singh A."/>
            <person name="Wilkins M.J."/>
            <person name="Karaoz U."/>
            <person name="Brodie E.L."/>
            <person name="Williams K.H."/>
            <person name="Hubbard S.S."/>
            <person name="Banfield J.F."/>
        </authorList>
    </citation>
    <scope>NUCLEOTIDE SEQUENCE [LARGE SCALE GENOMIC DNA]</scope>
</reference>
<evidence type="ECO:0000256" key="7">
    <source>
        <dbReference type="ARBA" id="ARBA00049244"/>
    </source>
</evidence>
<dbReference type="GO" id="GO:0003677">
    <property type="term" value="F:DNA binding"/>
    <property type="evidence" value="ECO:0007669"/>
    <property type="project" value="InterPro"/>
</dbReference>
<dbReference type="EMBL" id="MEVT01000004">
    <property type="protein sequence ID" value="OGC63696.1"/>
    <property type="molecule type" value="Genomic_DNA"/>
</dbReference>
<dbReference type="Proteomes" id="UP000176614">
    <property type="component" value="Unassembled WGS sequence"/>
</dbReference>
<feature type="domain" description="3'-5' exonuclease" evidence="8">
    <location>
        <begin position="14"/>
        <end position="189"/>
    </location>
</feature>
<evidence type="ECO:0000259" key="9">
    <source>
        <dbReference type="SMART" id="SM00482"/>
    </source>
</evidence>
<dbReference type="InterPro" id="IPR019760">
    <property type="entry name" value="DNA-dir_DNA_pol_A_CS"/>
</dbReference>
<comment type="catalytic activity">
    <reaction evidence="7">
        <text>DNA(n) + a 2'-deoxyribonucleoside 5'-triphosphate = DNA(n+1) + diphosphate</text>
        <dbReference type="Rhea" id="RHEA:22508"/>
        <dbReference type="Rhea" id="RHEA-COMP:17339"/>
        <dbReference type="Rhea" id="RHEA-COMP:17340"/>
        <dbReference type="ChEBI" id="CHEBI:33019"/>
        <dbReference type="ChEBI" id="CHEBI:61560"/>
        <dbReference type="ChEBI" id="CHEBI:173112"/>
        <dbReference type="EC" id="2.7.7.7"/>
    </reaction>
</comment>
<dbReference type="Gene3D" id="3.30.70.370">
    <property type="match status" value="1"/>
</dbReference>
<dbReference type="InterPro" id="IPR002562">
    <property type="entry name" value="3'-5'_exonuclease_dom"/>
</dbReference>
<dbReference type="PROSITE" id="PS00447">
    <property type="entry name" value="DNA_POLYMERASE_A"/>
    <property type="match status" value="1"/>
</dbReference>
<sequence>MPYVLKFDPNEPKYEFITDTARAVEALKALISEKAVGVDVETTHTDPYLGALLTVQIGTETISYVFDARILHLGEIHGFSELLTNKKVIKILHNAKFDYKWIKHFTGVAMENIYDTMLAEAVLTAGLGSGYFSLLSLAQAYAGIDMNKDIRKSFAGQQHAHFTEEQLKYGAKDTLVLFPIFEQQLQKLKKENVLNVAKLEFATTSVVAEMEYRGIYVDRKKWHEILDIIRVDRDKAMAEFYEAIKPYFPTAQFNLFGGTAPAINLNSQQQLMDLFNNKLKLNIPSTGVEILEEQKHPIAQILLNYRQSEKLLSAFGESFLELVNPKTNRVHPEFNQMGAATGRFSCNKPNLQQIPAGRTASFRTCFNPKPGYKMVVSDYSSMEMRILADLSGDEKFIKAIKDGLDLHSYTAALMFGLEYTDDFKKKYPDKRQAAKAINFGLMYGMGAGSLARQIDVTPEDAEQYMEKYFQSYPSVRKWLDKQAKDAIVHGYSMTPAGRKRWYKLPEKSDPEYRKKISRIQRQAKNHPIQGTNADAIKYALVFVQERFKSGQYDGGITHTVHDEIVCEVREDQAEEFSHVLSNDMIRAGEIFIKKVPLASEPFVGDVWEH</sequence>
<evidence type="ECO:0000256" key="1">
    <source>
        <dbReference type="ARBA" id="ARBA00007705"/>
    </source>
</evidence>
<accession>A0A1F4W2P9</accession>
<dbReference type="SUPFAM" id="SSF56672">
    <property type="entry name" value="DNA/RNA polymerases"/>
    <property type="match status" value="1"/>
</dbReference>
<dbReference type="GO" id="GO:0006261">
    <property type="term" value="P:DNA-templated DNA replication"/>
    <property type="evidence" value="ECO:0007669"/>
    <property type="project" value="InterPro"/>
</dbReference>
<dbReference type="InterPro" id="IPR036397">
    <property type="entry name" value="RNaseH_sf"/>
</dbReference>
<dbReference type="SMART" id="SM00482">
    <property type="entry name" value="POLAc"/>
    <property type="match status" value="1"/>
</dbReference>
<dbReference type="InterPro" id="IPR002298">
    <property type="entry name" value="DNA_polymerase_A"/>
</dbReference>
<dbReference type="Gene3D" id="3.30.420.10">
    <property type="entry name" value="Ribonuclease H-like superfamily/Ribonuclease H"/>
    <property type="match status" value="1"/>
</dbReference>
<comment type="similarity">
    <text evidence="1">Belongs to the DNA polymerase type-A family.</text>
</comment>
<protein>
    <recommendedName>
        <fullName evidence="3">DNA polymerase I</fullName>
        <ecNumber evidence="2">2.7.7.7</ecNumber>
    </recommendedName>
</protein>
<keyword evidence="4" id="KW-0808">Transferase</keyword>
<proteinExistence type="inferred from homology"/>
<dbReference type="InterPro" id="IPR001098">
    <property type="entry name" value="DNA-dir_DNA_pol_A_palm_dom"/>
</dbReference>
<dbReference type="GO" id="GO:0008408">
    <property type="term" value="F:3'-5' exonuclease activity"/>
    <property type="evidence" value="ECO:0007669"/>
    <property type="project" value="InterPro"/>
</dbReference>
<dbReference type="InterPro" id="IPR012337">
    <property type="entry name" value="RNaseH-like_sf"/>
</dbReference>
<dbReference type="GO" id="GO:0006302">
    <property type="term" value="P:double-strand break repair"/>
    <property type="evidence" value="ECO:0007669"/>
    <property type="project" value="TreeGrafter"/>
</dbReference>
<gene>
    <name evidence="10" type="ORF">A2264_04945</name>
</gene>
<evidence type="ECO:0000256" key="5">
    <source>
        <dbReference type="ARBA" id="ARBA00022695"/>
    </source>
</evidence>
<evidence type="ECO:0000313" key="11">
    <source>
        <dbReference type="Proteomes" id="UP000176614"/>
    </source>
</evidence>
<dbReference type="SMART" id="SM00474">
    <property type="entry name" value="35EXOc"/>
    <property type="match status" value="1"/>
</dbReference>
<evidence type="ECO:0000256" key="6">
    <source>
        <dbReference type="ARBA" id="ARBA00022932"/>
    </source>
</evidence>
<dbReference type="Pfam" id="PF01612">
    <property type="entry name" value="DNA_pol_A_exo1"/>
    <property type="match status" value="1"/>
</dbReference>
<organism evidence="10 11">
    <name type="scientific">candidate division WWE3 bacterium RIFOXYA2_FULL_46_9</name>
    <dbReference type="NCBI Taxonomy" id="1802636"/>
    <lineage>
        <taxon>Bacteria</taxon>
        <taxon>Katanobacteria</taxon>
    </lineage>
</organism>
<comment type="caution">
    <text evidence="10">The sequence shown here is derived from an EMBL/GenBank/DDBJ whole genome shotgun (WGS) entry which is preliminary data.</text>
</comment>
<evidence type="ECO:0000259" key="8">
    <source>
        <dbReference type="SMART" id="SM00474"/>
    </source>
</evidence>
<dbReference type="PRINTS" id="PR00868">
    <property type="entry name" value="DNAPOLI"/>
</dbReference>
<name>A0A1F4W2P9_UNCKA</name>
<dbReference type="InterPro" id="IPR043502">
    <property type="entry name" value="DNA/RNA_pol_sf"/>
</dbReference>
<dbReference type="EC" id="2.7.7.7" evidence="2"/>
<dbReference type="GO" id="GO:0003887">
    <property type="term" value="F:DNA-directed DNA polymerase activity"/>
    <property type="evidence" value="ECO:0007669"/>
    <property type="project" value="UniProtKB-KW"/>
</dbReference>
<evidence type="ECO:0000256" key="2">
    <source>
        <dbReference type="ARBA" id="ARBA00012417"/>
    </source>
</evidence>
<evidence type="ECO:0000256" key="4">
    <source>
        <dbReference type="ARBA" id="ARBA00022679"/>
    </source>
</evidence>
<evidence type="ECO:0000313" key="10">
    <source>
        <dbReference type="EMBL" id="OGC63696.1"/>
    </source>
</evidence>
<keyword evidence="6" id="KW-0239">DNA-directed DNA polymerase</keyword>
<dbReference type="SUPFAM" id="SSF53098">
    <property type="entry name" value="Ribonuclease H-like"/>
    <property type="match status" value="1"/>
</dbReference>
<feature type="domain" description="DNA-directed DNA polymerase family A palm" evidence="9">
    <location>
        <begin position="357"/>
        <end position="572"/>
    </location>
</feature>
<dbReference type="Gene3D" id="1.20.1060.10">
    <property type="entry name" value="Taq DNA Polymerase, Chain T, domain 4"/>
    <property type="match status" value="1"/>
</dbReference>
<dbReference type="AlphaFoldDB" id="A0A1F4W2P9"/>
<dbReference type="PANTHER" id="PTHR10133:SF62">
    <property type="entry name" value="DNA POLYMERASE THETA"/>
    <property type="match status" value="1"/>
</dbReference>
<keyword evidence="5" id="KW-0548">Nucleotidyltransferase</keyword>